<dbReference type="InterPro" id="IPR050266">
    <property type="entry name" value="AB_hydrolase_sf"/>
</dbReference>
<dbReference type="EMBL" id="RYZR01000001">
    <property type="protein sequence ID" value="RUL67086.1"/>
    <property type="molecule type" value="Genomic_DNA"/>
</dbReference>
<dbReference type="RefSeq" id="WP_126671797.1">
    <property type="nucleotide sequence ID" value="NZ_RYZR01000001.1"/>
</dbReference>
<dbReference type="GO" id="GO:0016787">
    <property type="term" value="F:hydrolase activity"/>
    <property type="evidence" value="ECO:0007669"/>
    <property type="project" value="UniProtKB-KW"/>
</dbReference>
<protein>
    <submittedName>
        <fullName evidence="2">Alpha/beta hydrolase</fullName>
    </submittedName>
</protein>
<reference evidence="2 3" key="1">
    <citation type="submission" date="2018-12" db="EMBL/GenBank/DDBJ databases">
        <title>Dyella dinghuensis sp. nov. DHOA06 and Dyella choica sp. nov. 4M-K27, isolated from forest soil.</title>
        <authorList>
            <person name="Qiu L.-H."/>
            <person name="Gao Z.-H."/>
        </authorList>
    </citation>
    <scope>NUCLEOTIDE SEQUENCE [LARGE SCALE GENOMIC DNA]</scope>
    <source>
        <strain evidence="2 3">DHOA06</strain>
    </source>
</reference>
<evidence type="ECO:0000313" key="2">
    <source>
        <dbReference type="EMBL" id="RUL67086.1"/>
    </source>
</evidence>
<organism evidence="2 3">
    <name type="scientific">Dyella dinghuensis</name>
    <dbReference type="NCBI Taxonomy" id="1920169"/>
    <lineage>
        <taxon>Bacteria</taxon>
        <taxon>Pseudomonadati</taxon>
        <taxon>Pseudomonadota</taxon>
        <taxon>Gammaproteobacteria</taxon>
        <taxon>Lysobacterales</taxon>
        <taxon>Rhodanobacteraceae</taxon>
        <taxon>Dyella</taxon>
    </lineage>
</organism>
<dbReference type="InterPro" id="IPR029058">
    <property type="entry name" value="AB_hydrolase_fold"/>
</dbReference>
<comment type="caution">
    <text evidence="2">The sequence shown here is derived from an EMBL/GenBank/DDBJ whole genome shotgun (WGS) entry which is preliminary data.</text>
</comment>
<dbReference type="PANTHER" id="PTHR43798">
    <property type="entry name" value="MONOACYLGLYCEROL LIPASE"/>
    <property type="match status" value="1"/>
</dbReference>
<dbReference type="Gene3D" id="3.40.50.1820">
    <property type="entry name" value="alpha/beta hydrolase"/>
    <property type="match status" value="1"/>
</dbReference>
<accession>A0A3S0RGS1</accession>
<gene>
    <name evidence="2" type="ORF">EKH79_00320</name>
</gene>
<dbReference type="AlphaFoldDB" id="A0A3S0RGS1"/>
<dbReference type="GO" id="GO:0016020">
    <property type="term" value="C:membrane"/>
    <property type="evidence" value="ECO:0007669"/>
    <property type="project" value="TreeGrafter"/>
</dbReference>
<keyword evidence="3" id="KW-1185">Reference proteome</keyword>
<evidence type="ECO:0000313" key="3">
    <source>
        <dbReference type="Proteomes" id="UP000267077"/>
    </source>
</evidence>
<sequence>MNASTRRHHSHPTLKLSAVRVGFAVGGRIAPKRTVDRAARLFATPFASSRARARAAQPDKDMQRIDLTIHGESIATYVWGDPATQPYALLVHGWSSFGLRYLPWIAKLRELGYALVSFDQPGHGESTGRLCTLPDFIETIRAVGSHFGTAALAIGHSMGGAAVTLAQSEQWHAKELVVIAPAADIEAAAHRFFRFVHLGDHLREPFLAWYEKRTGVAPRDLAAHRAVPRLGQRGLVIHDLDDHEVPWEEGERYARYWPGARLLTTQGLGHHRVLDAPEVIEATLAFLRGECVGNRVVTSPNLPFGLA</sequence>
<proteinExistence type="predicted"/>
<evidence type="ECO:0000259" key="1">
    <source>
        <dbReference type="Pfam" id="PF12146"/>
    </source>
</evidence>
<keyword evidence="2" id="KW-0378">Hydrolase</keyword>
<dbReference type="SUPFAM" id="SSF53474">
    <property type="entry name" value="alpha/beta-Hydrolases"/>
    <property type="match status" value="1"/>
</dbReference>
<dbReference type="PANTHER" id="PTHR43798:SF33">
    <property type="entry name" value="HYDROLASE, PUTATIVE (AFU_ORTHOLOGUE AFUA_2G14860)-RELATED"/>
    <property type="match status" value="1"/>
</dbReference>
<dbReference type="Pfam" id="PF12146">
    <property type="entry name" value="Hydrolase_4"/>
    <property type="match status" value="1"/>
</dbReference>
<dbReference type="InterPro" id="IPR022742">
    <property type="entry name" value="Hydrolase_4"/>
</dbReference>
<dbReference type="Proteomes" id="UP000267077">
    <property type="component" value="Unassembled WGS sequence"/>
</dbReference>
<dbReference type="OrthoDB" id="9785847at2"/>
<name>A0A3S0RGS1_9GAMM</name>
<feature type="domain" description="Serine aminopeptidase S33" evidence="1">
    <location>
        <begin position="89"/>
        <end position="195"/>
    </location>
</feature>